<evidence type="ECO:0000259" key="13">
    <source>
        <dbReference type="PROSITE" id="PS50893"/>
    </source>
</evidence>
<dbReference type="CDD" id="cd03257">
    <property type="entry name" value="ABC_NikE_OppD_transporters"/>
    <property type="match status" value="1"/>
</dbReference>
<dbReference type="RefSeq" id="WP_347796508.1">
    <property type="nucleotide sequence ID" value="NZ_JAYMYY010000009.1"/>
</dbReference>
<evidence type="ECO:0000256" key="7">
    <source>
        <dbReference type="ARBA" id="ARBA00022741"/>
    </source>
</evidence>
<keyword evidence="3" id="KW-0813">Transport</keyword>
<keyword evidence="7" id="KW-0547">Nucleotide-binding</keyword>
<protein>
    <submittedName>
        <fullName evidence="14">Nickel import ATP-binding protein NikD</fullName>
    </submittedName>
</protein>
<dbReference type="Gene3D" id="3.40.50.300">
    <property type="entry name" value="P-loop containing nucleotide triphosphate hydrolases"/>
    <property type="match status" value="1"/>
</dbReference>
<dbReference type="Proteomes" id="UP001444146">
    <property type="component" value="Unassembled WGS sequence"/>
</dbReference>
<evidence type="ECO:0000256" key="5">
    <source>
        <dbReference type="ARBA" id="ARBA00022519"/>
    </source>
</evidence>
<gene>
    <name evidence="14" type="primary">nikD</name>
    <name evidence="14" type="ORF">VSR74_21055</name>
</gene>
<keyword evidence="5" id="KW-0997">Cell inner membrane</keyword>
<reference evidence="14 15" key="1">
    <citation type="submission" date="2024-01" db="EMBL/GenBank/DDBJ databases">
        <title>Pseudocitrobacter sp. Endophytic strain Cyp-38L.</title>
        <authorList>
            <person name="Amer M.A."/>
            <person name="Hamed S.M."/>
        </authorList>
    </citation>
    <scope>NUCLEOTIDE SEQUENCE [LARGE SCALE GENOMIC DNA]</scope>
    <source>
        <strain evidence="14 15">Cyp38S</strain>
    </source>
</reference>
<dbReference type="NCBIfam" id="TIGR02770">
    <property type="entry name" value="nickel_nikD"/>
    <property type="match status" value="1"/>
</dbReference>
<sequence length="254" mass="26565">MPQQIELHNIALQAAQPLVHGVSLTLKRGRVLALVGGSGSGKSLTCAAALGILPAGVHQTSGEILADGNVVSPCALRGIKIATIMQNPRSAFNPLHTMATHARETCQALGKPADDATLIAALAAVGLENAPRVLKLYPFEMSGGMLQRMMIAMAVLCDAPFIIADEPTTDLDVVAQARILDLLASIMQSRAPGMLLVTHDMGVVARLADDVAVMDNGNIVEQGDVDTLFSAPKHTVTRNLVSAHLALYGLELAS</sequence>
<evidence type="ECO:0000313" key="14">
    <source>
        <dbReference type="EMBL" id="MEO3992288.1"/>
    </source>
</evidence>
<keyword evidence="6" id="KW-0533">Nickel</keyword>
<feature type="domain" description="ABC transporter" evidence="13">
    <location>
        <begin position="2"/>
        <end position="241"/>
    </location>
</feature>
<evidence type="ECO:0000256" key="2">
    <source>
        <dbReference type="ARBA" id="ARBA00005417"/>
    </source>
</evidence>
<dbReference type="Pfam" id="PF00005">
    <property type="entry name" value="ABC_tran"/>
    <property type="match status" value="1"/>
</dbReference>
<keyword evidence="15" id="KW-1185">Reference proteome</keyword>
<keyword evidence="11" id="KW-0921">Nickel transport</keyword>
<keyword evidence="4" id="KW-1003">Cell membrane</keyword>
<evidence type="ECO:0000256" key="12">
    <source>
        <dbReference type="ARBA" id="ARBA00023136"/>
    </source>
</evidence>
<dbReference type="EMBL" id="JAYMYY010000009">
    <property type="protein sequence ID" value="MEO3992288.1"/>
    <property type="molecule type" value="Genomic_DNA"/>
</dbReference>
<evidence type="ECO:0000256" key="10">
    <source>
        <dbReference type="ARBA" id="ARBA00023065"/>
    </source>
</evidence>
<dbReference type="InterPro" id="IPR017871">
    <property type="entry name" value="ABC_transporter-like_CS"/>
</dbReference>
<evidence type="ECO:0000256" key="11">
    <source>
        <dbReference type="ARBA" id="ARBA00023112"/>
    </source>
</evidence>
<dbReference type="PANTHER" id="PTHR43297">
    <property type="entry name" value="OLIGOPEPTIDE TRANSPORT ATP-BINDING PROTEIN APPD"/>
    <property type="match status" value="1"/>
</dbReference>
<evidence type="ECO:0000256" key="1">
    <source>
        <dbReference type="ARBA" id="ARBA00004417"/>
    </source>
</evidence>
<name>A0ABV0HPJ3_9ENTR</name>
<evidence type="ECO:0000256" key="8">
    <source>
        <dbReference type="ARBA" id="ARBA00022840"/>
    </source>
</evidence>
<dbReference type="PANTHER" id="PTHR43297:SF14">
    <property type="entry name" value="ATPASE AAA-TYPE CORE DOMAIN-CONTAINING PROTEIN"/>
    <property type="match status" value="1"/>
</dbReference>
<keyword evidence="8 14" id="KW-0067">ATP-binding</keyword>
<dbReference type="SMART" id="SM00382">
    <property type="entry name" value="AAA"/>
    <property type="match status" value="1"/>
</dbReference>
<comment type="similarity">
    <text evidence="2">Belongs to the ABC transporter superfamily.</text>
</comment>
<dbReference type="InterPro" id="IPR003439">
    <property type="entry name" value="ABC_transporter-like_ATP-bd"/>
</dbReference>
<comment type="caution">
    <text evidence="14">The sequence shown here is derived from an EMBL/GenBank/DDBJ whole genome shotgun (WGS) entry which is preliminary data.</text>
</comment>
<organism evidence="14 15">
    <name type="scientific">Pseudocitrobacter cyperus</name>
    <dbReference type="NCBI Taxonomy" id="3112843"/>
    <lineage>
        <taxon>Bacteria</taxon>
        <taxon>Pseudomonadati</taxon>
        <taxon>Pseudomonadota</taxon>
        <taxon>Gammaproteobacteria</taxon>
        <taxon>Enterobacterales</taxon>
        <taxon>Enterobacteriaceae</taxon>
        <taxon>Pseudocitrobacter</taxon>
    </lineage>
</organism>
<dbReference type="PROSITE" id="PS00211">
    <property type="entry name" value="ABC_TRANSPORTER_1"/>
    <property type="match status" value="1"/>
</dbReference>
<comment type="subcellular location">
    <subcellularLocation>
        <location evidence="1">Cell inner membrane</location>
        <topology evidence="1">Peripheral membrane protein</topology>
    </subcellularLocation>
</comment>
<dbReference type="InterPro" id="IPR014138">
    <property type="entry name" value="Nickel_NikD"/>
</dbReference>
<keyword evidence="9" id="KW-1278">Translocase</keyword>
<keyword evidence="10" id="KW-0406">Ion transport</keyword>
<evidence type="ECO:0000256" key="6">
    <source>
        <dbReference type="ARBA" id="ARBA00022596"/>
    </source>
</evidence>
<keyword evidence="12" id="KW-0472">Membrane</keyword>
<dbReference type="PROSITE" id="PS50893">
    <property type="entry name" value="ABC_TRANSPORTER_2"/>
    <property type="match status" value="1"/>
</dbReference>
<dbReference type="InterPro" id="IPR050388">
    <property type="entry name" value="ABC_Ni/Peptide_Import"/>
</dbReference>
<accession>A0ABV0HPJ3</accession>
<evidence type="ECO:0000256" key="4">
    <source>
        <dbReference type="ARBA" id="ARBA00022475"/>
    </source>
</evidence>
<dbReference type="InterPro" id="IPR003593">
    <property type="entry name" value="AAA+_ATPase"/>
</dbReference>
<evidence type="ECO:0000256" key="3">
    <source>
        <dbReference type="ARBA" id="ARBA00022448"/>
    </source>
</evidence>
<evidence type="ECO:0000313" key="15">
    <source>
        <dbReference type="Proteomes" id="UP001444146"/>
    </source>
</evidence>
<evidence type="ECO:0000256" key="9">
    <source>
        <dbReference type="ARBA" id="ARBA00022967"/>
    </source>
</evidence>
<dbReference type="GO" id="GO:0005524">
    <property type="term" value="F:ATP binding"/>
    <property type="evidence" value="ECO:0007669"/>
    <property type="project" value="UniProtKB-KW"/>
</dbReference>
<proteinExistence type="inferred from homology"/>
<dbReference type="SUPFAM" id="SSF52540">
    <property type="entry name" value="P-loop containing nucleoside triphosphate hydrolases"/>
    <property type="match status" value="1"/>
</dbReference>
<dbReference type="InterPro" id="IPR027417">
    <property type="entry name" value="P-loop_NTPase"/>
</dbReference>